<proteinExistence type="predicted"/>
<feature type="compositionally biased region" description="Low complexity" evidence="1">
    <location>
        <begin position="49"/>
        <end position="67"/>
    </location>
</feature>
<name>A0A9W8K1D4_9AGAR</name>
<protein>
    <submittedName>
        <fullName evidence="2">Uncharacterized protein</fullName>
    </submittedName>
</protein>
<dbReference type="OrthoDB" id="6270329at2759"/>
<dbReference type="Proteomes" id="UP001148786">
    <property type="component" value="Unassembled WGS sequence"/>
</dbReference>
<dbReference type="AlphaFoldDB" id="A0A9W8K1D4"/>
<comment type="caution">
    <text evidence="2">The sequence shown here is derived from an EMBL/GenBank/DDBJ whole genome shotgun (WGS) entry which is preliminary data.</text>
</comment>
<organism evidence="2 3">
    <name type="scientific">Agrocybe chaxingu</name>
    <dbReference type="NCBI Taxonomy" id="84603"/>
    <lineage>
        <taxon>Eukaryota</taxon>
        <taxon>Fungi</taxon>
        <taxon>Dikarya</taxon>
        <taxon>Basidiomycota</taxon>
        <taxon>Agaricomycotina</taxon>
        <taxon>Agaricomycetes</taxon>
        <taxon>Agaricomycetidae</taxon>
        <taxon>Agaricales</taxon>
        <taxon>Agaricineae</taxon>
        <taxon>Strophariaceae</taxon>
        <taxon>Agrocybe</taxon>
    </lineage>
</organism>
<feature type="region of interest" description="Disordered" evidence="1">
    <location>
        <begin position="38"/>
        <end position="124"/>
    </location>
</feature>
<keyword evidence="3" id="KW-1185">Reference proteome</keyword>
<feature type="compositionally biased region" description="Low complexity" evidence="1">
    <location>
        <begin position="90"/>
        <end position="114"/>
    </location>
</feature>
<dbReference type="EMBL" id="JANKHO010000315">
    <property type="protein sequence ID" value="KAJ3511620.1"/>
    <property type="molecule type" value="Genomic_DNA"/>
</dbReference>
<accession>A0A9W8K1D4</accession>
<evidence type="ECO:0000256" key="1">
    <source>
        <dbReference type="SAM" id="MobiDB-lite"/>
    </source>
</evidence>
<gene>
    <name evidence="2" type="ORF">NLJ89_g3994</name>
</gene>
<sequence length="173" mass="18235">MYVWLHGQNAEGRCPNCENACSLEGSTLSLIPPALLPASQVPSHNRRNSLSPTTKLSGTSLSSPLTPAAQPRLNDAASESPKRAHAQGFSSPSLAALSADSTSTSSSSTVITASEESEDGDMRAEHHKGIRPFIGANASTINLSTTPFSSSWGAVSRLMSIITFLMFLYKLLS</sequence>
<reference evidence="2" key="1">
    <citation type="submission" date="2022-07" db="EMBL/GenBank/DDBJ databases">
        <title>Genome Sequence of Agrocybe chaxingu.</title>
        <authorList>
            <person name="Buettner E."/>
        </authorList>
    </citation>
    <scope>NUCLEOTIDE SEQUENCE</scope>
    <source>
        <strain evidence="2">MP-N11</strain>
    </source>
</reference>
<evidence type="ECO:0000313" key="3">
    <source>
        <dbReference type="Proteomes" id="UP001148786"/>
    </source>
</evidence>
<evidence type="ECO:0000313" key="2">
    <source>
        <dbReference type="EMBL" id="KAJ3511620.1"/>
    </source>
</evidence>